<dbReference type="RefSeq" id="WP_069961017.1">
    <property type="nucleotide sequence ID" value="NZ_CP016094.1"/>
</dbReference>
<dbReference type="PANTHER" id="PTHR43531:SF11">
    <property type="entry name" value="METHYL-ACCEPTING CHEMOTAXIS PROTEIN 3"/>
    <property type="match status" value="1"/>
</dbReference>
<keyword evidence="3" id="KW-0807">Transducer</keyword>
<keyword evidence="8" id="KW-1185">Reference proteome</keyword>
<dbReference type="PROSITE" id="PS50111">
    <property type="entry name" value="CHEMOTAXIS_TRANSDUC_2"/>
    <property type="match status" value="1"/>
</dbReference>
<dbReference type="EMBL" id="CP016094">
    <property type="protein sequence ID" value="AOS43688.1"/>
    <property type="molecule type" value="Genomic_DNA"/>
</dbReference>
<evidence type="ECO:0000256" key="1">
    <source>
        <dbReference type="ARBA" id="ARBA00022500"/>
    </source>
</evidence>
<dbReference type="Pfam" id="PF00015">
    <property type="entry name" value="MCPsignal"/>
    <property type="match status" value="1"/>
</dbReference>
<evidence type="ECO:0000259" key="6">
    <source>
        <dbReference type="PROSITE" id="PS50111"/>
    </source>
</evidence>
<dbReference type="GO" id="GO:0007165">
    <property type="term" value="P:signal transduction"/>
    <property type="evidence" value="ECO:0007669"/>
    <property type="project" value="UniProtKB-KW"/>
</dbReference>
<dbReference type="InterPro" id="IPR004089">
    <property type="entry name" value="MCPsignal_dom"/>
</dbReference>
<keyword evidence="5" id="KW-1133">Transmembrane helix</keyword>
<dbReference type="AlphaFoldDB" id="A0A1D8AS22"/>
<evidence type="ECO:0000313" key="8">
    <source>
        <dbReference type="Proteomes" id="UP000095228"/>
    </source>
</evidence>
<feature type="region of interest" description="Disordered" evidence="4">
    <location>
        <begin position="610"/>
        <end position="641"/>
    </location>
</feature>
<dbReference type="STRING" id="1838286.Verru16b_00741"/>
<dbReference type="KEGG" id="obg:Verru16b_00741"/>
<dbReference type="CDD" id="cd11386">
    <property type="entry name" value="MCP_signal"/>
    <property type="match status" value="1"/>
</dbReference>
<dbReference type="PRINTS" id="PR00260">
    <property type="entry name" value="CHEMTRNSDUCR"/>
</dbReference>
<evidence type="ECO:0000256" key="2">
    <source>
        <dbReference type="ARBA" id="ARBA00029447"/>
    </source>
</evidence>
<dbReference type="SUPFAM" id="SSF58104">
    <property type="entry name" value="Methyl-accepting chemotaxis protein (MCP) signaling domain"/>
    <property type="match status" value="1"/>
</dbReference>
<sequence>MKFSGLKARMILLIGSVVVLGLGLTIGIITYRNNHAASAQGIAEAQALAQHEAADVEAFLNRSFETARTLATTYAGLQSGETALDREAASLVLLQILTQNPEYFAVWTCWEPNAFDQRDEDFAGKRNHDQTGRFIPYWFRKDGIIASEALKDYVEGAPNSDFYQIARQTRREVIMEPYRYEAGGKHVLMTSLVVPIIIEDKFVGVTGIDIDLAVISTRQSAKKIMGTGYAATFSHGGLYVSHPKTERLGDPGVKHDPWLEAKLPELAAGREFIVSTFSRTLNDTVFRIAAPIEISHTGTPWSVIISIQEGTVLATTRSLRNTSLTVGAITLLAVLGVVLFVATRIAQPVRGMSEDLQAGALQATSASAEIARASQTLAATSSQQAAALEETSASLEELASMTQRNSEGAHHARTLADATRTSAETGGNQMKDMVQAMNSIKASSDSVAKIIKTIDEIAFQTNILALNAAVEAARAGESGAGFAVVAEEVRALAQRSATAARETTDQISASLQRTNHGVAICSQVAGSFDDILGKSRELNTLVAEIATASEEQTTGIGQIKHAVSQMDKTTQSTAGQSEETAAAAEELSAQAVELQSIATRLFVLVEGAAAKPAAESTSGTPSSPPAPGRNAELRQPELVRA</sequence>
<evidence type="ECO:0000256" key="4">
    <source>
        <dbReference type="SAM" id="MobiDB-lite"/>
    </source>
</evidence>
<comment type="similarity">
    <text evidence="2">Belongs to the methyl-accepting chemotaxis (MCP) protein family.</text>
</comment>
<keyword evidence="5" id="KW-0472">Membrane</keyword>
<dbReference type="InterPro" id="IPR004090">
    <property type="entry name" value="Chemotax_Me-accpt_rcpt"/>
</dbReference>
<evidence type="ECO:0000256" key="3">
    <source>
        <dbReference type="PROSITE-ProRule" id="PRU00284"/>
    </source>
</evidence>
<keyword evidence="1" id="KW-0145">Chemotaxis</keyword>
<name>A0A1D8AS22_9BACT</name>
<accession>A0A1D8AS22</accession>
<dbReference type="PATRIC" id="fig|1838286.3.peg.747"/>
<organism evidence="7 8">
    <name type="scientific">Lacunisphaera limnophila</name>
    <dbReference type="NCBI Taxonomy" id="1838286"/>
    <lineage>
        <taxon>Bacteria</taxon>
        <taxon>Pseudomonadati</taxon>
        <taxon>Verrucomicrobiota</taxon>
        <taxon>Opitutia</taxon>
        <taxon>Opitutales</taxon>
        <taxon>Opitutaceae</taxon>
        <taxon>Lacunisphaera</taxon>
    </lineage>
</organism>
<feature type="compositionally biased region" description="Basic and acidic residues" evidence="4">
    <location>
        <begin position="631"/>
        <end position="641"/>
    </location>
</feature>
<evidence type="ECO:0000313" key="7">
    <source>
        <dbReference type="EMBL" id="AOS43688.1"/>
    </source>
</evidence>
<gene>
    <name evidence="7" type="primary">tap_2</name>
    <name evidence="7" type="ORF">Verru16b_00741</name>
</gene>
<feature type="region of interest" description="Disordered" evidence="4">
    <location>
        <begin position="403"/>
        <end position="424"/>
    </location>
</feature>
<dbReference type="Proteomes" id="UP000095228">
    <property type="component" value="Chromosome"/>
</dbReference>
<dbReference type="Pfam" id="PF22673">
    <property type="entry name" value="MCP-like_PDC_1"/>
    <property type="match status" value="1"/>
</dbReference>
<dbReference type="SMART" id="SM00283">
    <property type="entry name" value="MA"/>
    <property type="match status" value="1"/>
</dbReference>
<dbReference type="InterPro" id="IPR051310">
    <property type="entry name" value="MCP_chemotaxis"/>
</dbReference>
<feature type="domain" description="Methyl-accepting transducer" evidence="6">
    <location>
        <begin position="359"/>
        <end position="588"/>
    </location>
</feature>
<reference evidence="7 8" key="1">
    <citation type="submission" date="2016-06" db="EMBL/GenBank/DDBJ databases">
        <title>Three novel species with peptidoglycan cell walls form the new genus Lacunisphaera gen. nov. in the family Opitutaceae of the verrucomicrobial subdivision 4.</title>
        <authorList>
            <person name="Rast P."/>
            <person name="Gloeckner I."/>
            <person name="Jogler M."/>
            <person name="Boedeker C."/>
            <person name="Jeske O."/>
            <person name="Wiegand S."/>
            <person name="Reinhardt R."/>
            <person name="Schumann P."/>
            <person name="Rohde M."/>
            <person name="Spring S."/>
            <person name="Gloeckner F.O."/>
            <person name="Jogler C."/>
        </authorList>
    </citation>
    <scope>NUCLEOTIDE SEQUENCE [LARGE SCALE GENOMIC DNA]</scope>
    <source>
        <strain evidence="7 8">IG16b</strain>
    </source>
</reference>
<dbReference type="Gene3D" id="1.10.287.950">
    <property type="entry name" value="Methyl-accepting chemotaxis protein"/>
    <property type="match status" value="1"/>
</dbReference>
<proteinExistence type="inferred from homology"/>
<dbReference type="GO" id="GO:0004888">
    <property type="term" value="F:transmembrane signaling receptor activity"/>
    <property type="evidence" value="ECO:0007669"/>
    <property type="project" value="InterPro"/>
</dbReference>
<feature type="compositionally biased region" description="Low complexity" evidence="4">
    <location>
        <begin position="612"/>
        <end position="621"/>
    </location>
</feature>
<dbReference type="GO" id="GO:0016020">
    <property type="term" value="C:membrane"/>
    <property type="evidence" value="ECO:0007669"/>
    <property type="project" value="InterPro"/>
</dbReference>
<protein>
    <submittedName>
        <fullName evidence="7">Methyl-accepting chemotaxis protein IV</fullName>
    </submittedName>
</protein>
<keyword evidence="5" id="KW-0812">Transmembrane</keyword>
<feature type="transmembrane region" description="Helical" evidence="5">
    <location>
        <begin position="324"/>
        <end position="342"/>
    </location>
</feature>
<evidence type="ECO:0000256" key="5">
    <source>
        <dbReference type="SAM" id="Phobius"/>
    </source>
</evidence>
<dbReference type="PANTHER" id="PTHR43531">
    <property type="entry name" value="PROTEIN ICFG"/>
    <property type="match status" value="1"/>
</dbReference>
<dbReference type="Gene3D" id="3.30.450.20">
    <property type="entry name" value="PAS domain"/>
    <property type="match status" value="2"/>
</dbReference>
<dbReference type="GO" id="GO:0006935">
    <property type="term" value="P:chemotaxis"/>
    <property type="evidence" value="ECO:0007669"/>
    <property type="project" value="UniProtKB-KW"/>
</dbReference>
<dbReference type="CDD" id="cd12913">
    <property type="entry name" value="PDC1_MCP_like"/>
    <property type="match status" value="1"/>
</dbReference>